<evidence type="ECO:0000256" key="2">
    <source>
        <dbReference type="ARBA" id="ARBA00022692"/>
    </source>
</evidence>
<dbReference type="GO" id="GO:0015343">
    <property type="term" value="F:siderophore-iron transmembrane transporter activity"/>
    <property type="evidence" value="ECO:0007669"/>
    <property type="project" value="TreeGrafter"/>
</dbReference>
<feature type="transmembrane region" description="Helical" evidence="6">
    <location>
        <begin position="146"/>
        <end position="164"/>
    </location>
</feature>
<dbReference type="HOGENOM" id="CLU_012970_2_2_1"/>
<keyword evidence="4 6" id="KW-0472">Membrane</keyword>
<dbReference type="Pfam" id="PF07690">
    <property type="entry name" value="MFS_1"/>
    <property type="match status" value="1"/>
</dbReference>
<feature type="transmembrane region" description="Helical" evidence="6">
    <location>
        <begin position="486"/>
        <end position="509"/>
    </location>
</feature>
<feature type="transmembrane region" description="Helical" evidence="6">
    <location>
        <begin position="423"/>
        <end position="442"/>
    </location>
</feature>
<feature type="transmembrane region" description="Helical" evidence="6">
    <location>
        <begin position="203"/>
        <end position="222"/>
    </location>
</feature>
<feature type="transmembrane region" description="Helical" evidence="6">
    <location>
        <begin position="398"/>
        <end position="416"/>
    </location>
</feature>
<keyword evidence="2 6" id="KW-0812">Transmembrane</keyword>
<evidence type="ECO:0000256" key="6">
    <source>
        <dbReference type="SAM" id="Phobius"/>
    </source>
</evidence>
<evidence type="ECO:0000313" key="9">
    <source>
        <dbReference type="Proteomes" id="UP000014074"/>
    </source>
</evidence>
<dbReference type="PANTHER" id="PTHR23501:SF200">
    <property type="entry name" value="TRANSPORTER, PUTATIVE (AFU_ORTHOLOGUE AFUA_3G01360)-RELATED"/>
    <property type="match status" value="1"/>
</dbReference>
<dbReference type="Proteomes" id="UP000014074">
    <property type="component" value="Unassembled WGS sequence"/>
</dbReference>
<evidence type="ECO:0000313" key="8">
    <source>
        <dbReference type="EMBL" id="EOO04043.1"/>
    </source>
</evidence>
<protein>
    <submittedName>
        <fullName evidence="8">Putative siderochrome-iron transporter protein</fullName>
    </submittedName>
</protein>
<organism evidence="8 9">
    <name type="scientific">Phaeoacremonium minimum (strain UCR-PA7)</name>
    <name type="common">Esca disease fungus</name>
    <name type="synonym">Togninia minima</name>
    <dbReference type="NCBI Taxonomy" id="1286976"/>
    <lineage>
        <taxon>Eukaryota</taxon>
        <taxon>Fungi</taxon>
        <taxon>Dikarya</taxon>
        <taxon>Ascomycota</taxon>
        <taxon>Pezizomycotina</taxon>
        <taxon>Sordariomycetes</taxon>
        <taxon>Sordariomycetidae</taxon>
        <taxon>Togniniales</taxon>
        <taxon>Togniniaceae</taxon>
        <taxon>Phaeoacremonium</taxon>
    </lineage>
</organism>
<dbReference type="InterPro" id="IPR011701">
    <property type="entry name" value="MFS"/>
</dbReference>
<feature type="transmembrane region" description="Helical" evidence="6">
    <location>
        <begin position="357"/>
        <end position="378"/>
    </location>
</feature>
<feature type="transmembrane region" description="Helical" evidence="6">
    <location>
        <begin position="278"/>
        <end position="306"/>
    </location>
</feature>
<gene>
    <name evidence="8" type="ORF">UCRPA7_412</name>
</gene>
<dbReference type="SUPFAM" id="SSF103473">
    <property type="entry name" value="MFS general substrate transporter"/>
    <property type="match status" value="2"/>
</dbReference>
<dbReference type="GeneID" id="19324539"/>
<evidence type="ECO:0000256" key="3">
    <source>
        <dbReference type="ARBA" id="ARBA00022989"/>
    </source>
</evidence>
<dbReference type="KEGG" id="tmn:UCRPA7_412"/>
<dbReference type="PROSITE" id="PS50850">
    <property type="entry name" value="MFS"/>
    <property type="match status" value="1"/>
</dbReference>
<dbReference type="eggNOG" id="KOG0254">
    <property type="taxonomic scope" value="Eukaryota"/>
</dbReference>
<keyword evidence="9" id="KW-1185">Reference proteome</keyword>
<dbReference type="AlphaFoldDB" id="R8BXG6"/>
<dbReference type="GO" id="GO:0005886">
    <property type="term" value="C:plasma membrane"/>
    <property type="evidence" value="ECO:0007669"/>
    <property type="project" value="TreeGrafter"/>
</dbReference>
<feature type="transmembrane region" description="Helical" evidence="6">
    <location>
        <begin position="234"/>
        <end position="257"/>
    </location>
</feature>
<dbReference type="PANTHER" id="PTHR23501">
    <property type="entry name" value="MAJOR FACILITATOR SUPERFAMILY"/>
    <property type="match status" value="1"/>
</dbReference>
<feature type="domain" description="Major facilitator superfamily (MFS) profile" evidence="7">
    <location>
        <begin position="81"/>
        <end position="585"/>
    </location>
</feature>
<dbReference type="InterPro" id="IPR020846">
    <property type="entry name" value="MFS_dom"/>
</dbReference>
<feature type="region of interest" description="Disordered" evidence="5">
    <location>
        <begin position="601"/>
        <end position="623"/>
    </location>
</feature>
<evidence type="ECO:0000256" key="5">
    <source>
        <dbReference type="SAM" id="MobiDB-lite"/>
    </source>
</evidence>
<dbReference type="RefSeq" id="XP_007911199.1">
    <property type="nucleotide sequence ID" value="XM_007913008.1"/>
</dbReference>
<feature type="transmembrane region" description="Helical" evidence="6">
    <location>
        <begin position="117"/>
        <end position="134"/>
    </location>
</feature>
<dbReference type="EMBL" id="KB932806">
    <property type="protein sequence ID" value="EOO04043.1"/>
    <property type="molecule type" value="Genomic_DNA"/>
</dbReference>
<feature type="transmembrane region" description="Helical" evidence="6">
    <location>
        <begin position="559"/>
        <end position="581"/>
    </location>
</feature>
<comment type="subcellular location">
    <subcellularLocation>
        <location evidence="1">Membrane</location>
        <topology evidence="1">Multi-pass membrane protein</topology>
    </subcellularLocation>
</comment>
<evidence type="ECO:0000256" key="4">
    <source>
        <dbReference type="ARBA" id="ARBA00023136"/>
    </source>
</evidence>
<accession>R8BXG6</accession>
<feature type="compositionally biased region" description="Basic and acidic residues" evidence="5">
    <location>
        <begin position="608"/>
        <end position="623"/>
    </location>
</feature>
<proteinExistence type="predicted"/>
<dbReference type="Gene3D" id="1.20.1250.20">
    <property type="entry name" value="MFS general substrate transporter like domains"/>
    <property type="match status" value="2"/>
</dbReference>
<dbReference type="OrthoDB" id="2241241at2759"/>
<evidence type="ECO:0000259" key="7">
    <source>
        <dbReference type="PROSITE" id="PS50850"/>
    </source>
</evidence>
<dbReference type="InterPro" id="IPR036259">
    <property type="entry name" value="MFS_trans_sf"/>
</dbReference>
<evidence type="ECO:0000256" key="1">
    <source>
        <dbReference type="ARBA" id="ARBA00004141"/>
    </source>
</evidence>
<feature type="transmembrane region" description="Helical" evidence="6">
    <location>
        <begin position="318"/>
        <end position="337"/>
    </location>
</feature>
<keyword evidence="3 6" id="KW-1133">Transmembrane helix</keyword>
<sequence length="623" mass="68109">MSTTEKDSRVATHNVLGTSEFQPSSAAAEDIQTISKDGVNRDHDVESLKPGLVTQAELGDEGAQRIELMQQVWGKHGKKWIFMGLGLCMIAYEIDNCTFGTYYAYALSDFRKTASSAALAVACNLAFSLMKPIWAKASDIFGRGEMYPMSAILVVVGLIAAASAKTFSAFAAGTVLRVIGLTCLNSMNTIVVADLTTTRQRGFGVNFQFFPYLILPWVSAYIVSDVVSPGGIGWAWGIGILAIIIPVGISAIMLFLLKYQRRAKKLESQLFSRPKITLYQVGSNIDLGGLAILIVSLAFILIPLSLASLQSHGYRTPWVIALMVVGGLTLLIAFPLYEHRFAAHPFFPLRYVKHRAIGLAFLLYFTDYMAAAASHGYLYNWALIAQGFTIVQATNLSFINGVLTFFTGMVFGLIMWRTRTYKWWIMAGCVIRIIGYGVMFRIRNENPTMAELFIVQVVQGLGDGIVQTGGYVAATVNVPHKETAQMAALIVTVGMLGSSVGSAISGAIYTGTFREELAKQLGDRGSPELIEALFNSINLMVPDWGTPDRIAINKAYNHVTSYFFIAALVIIAPGFFIVYFLPNQKLTDNQNLIEDHGMFGSTQGIVDSPEKTAEKDQKSVSNP</sequence>
<reference evidence="9" key="1">
    <citation type="journal article" date="2013" name="Genome Announc.">
        <title>Draft genome sequence of the ascomycete Phaeoacremonium aleophilum strain UCR-PA7, a causal agent of the esca disease complex in grapevines.</title>
        <authorList>
            <person name="Blanco-Ulate B."/>
            <person name="Rolshausen P."/>
            <person name="Cantu D."/>
        </authorList>
    </citation>
    <scope>NUCLEOTIDE SEQUENCE [LARGE SCALE GENOMIC DNA]</scope>
    <source>
        <strain evidence="9">UCR-PA7</strain>
    </source>
</reference>
<name>R8BXG6_PHAM7</name>